<organism evidence="1 2">
    <name type="scientific">Mycobacterium fragae</name>
    <dbReference type="NCBI Taxonomy" id="1260918"/>
    <lineage>
        <taxon>Bacteria</taxon>
        <taxon>Bacillati</taxon>
        <taxon>Actinomycetota</taxon>
        <taxon>Actinomycetes</taxon>
        <taxon>Mycobacteriales</taxon>
        <taxon>Mycobacteriaceae</taxon>
        <taxon>Mycobacterium</taxon>
    </lineage>
</organism>
<dbReference type="EMBL" id="LQOW01000028">
    <property type="protein sequence ID" value="ORV58105.1"/>
    <property type="molecule type" value="Genomic_DNA"/>
</dbReference>
<evidence type="ECO:0000313" key="2">
    <source>
        <dbReference type="Proteomes" id="UP000194000"/>
    </source>
</evidence>
<dbReference type="STRING" id="1260918.AWC06_21685"/>
<dbReference type="InterPro" id="IPR042099">
    <property type="entry name" value="ANL_N_sf"/>
</dbReference>
<dbReference type="RefSeq" id="WP_085199435.1">
    <property type="nucleotide sequence ID" value="NZ_JACKVI010000003.1"/>
</dbReference>
<sequence length="365" mass="40080">MAEIDFSLLDVPRSAPVDDPEAYLRAAIAWHFGESTGSPFWLRAADALNFDPVTDVNTFGDLRLFPNVLNQLRTVPVEDLIPRGYGSPPPVPQIFESGGTTGAPKRTVQLPDWVEQVVRWQTEDFQAGGFVQGGGFLCLMPSGPHGVGYFDRVVSERLGSICYPIDLDPRWVKKLAARNATSEVSAYLDHLVEQAVWVLRTQDVANLHTTPPLLEAIARNDEIANLVTENIRYVLLSGAHVDIDTLDLLRGIFPDTAITMVFGSTMILSQAVTRADPDGGPFVFDPRTPYVVFSVVNPDTGDEVPYGQRGQVLMHHISKGMFIPNNLERDSAIRMPGPDGQIGDSLSEVRPVNIFDGEPVIEGVY</sequence>
<evidence type="ECO:0000313" key="1">
    <source>
        <dbReference type="EMBL" id="ORV58105.1"/>
    </source>
</evidence>
<protein>
    <submittedName>
        <fullName evidence="1">Phenazine antibiotic biosynthesis protein</fullName>
    </submittedName>
</protein>
<dbReference type="SUPFAM" id="SSF56801">
    <property type="entry name" value="Acetyl-CoA synthetase-like"/>
    <property type="match status" value="1"/>
</dbReference>
<dbReference type="Proteomes" id="UP000194000">
    <property type="component" value="Unassembled WGS sequence"/>
</dbReference>
<comment type="caution">
    <text evidence="1">The sequence shown here is derived from an EMBL/GenBank/DDBJ whole genome shotgun (WGS) entry which is preliminary data.</text>
</comment>
<accession>A0A1X1UMM4</accession>
<gene>
    <name evidence="1" type="ORF">AWC06_21685</name>
</gene>
<dbReference type="OrthoDB" id="179194at2"/>
<name>A0A1X1UMM4_9MYCO</name>
<proteinExistence type="predicted"/>
<dbReference type="AlphaFoldDB" id="A0A1X1UMM4"/>
<dbReference type="Gene3D" id="3.40.50.12780">
    <property type="entry name" value="N-terminal domain of ligase-like"/>
    <property type="match status" value="1"/>
</dbReference>
<reference evidence="1 2" key="1">
    <citation type="submission" date="2016-01" db="EMBL/GenBank/DDBJ databases">
        <title>The new phylogeny of the genus Mycobacterium.</title>
        <authorList>
            <person name="Tarcisio F."/>
            <person name="Conor M."/>
            <person name="Antonella G."/>
            <person name="Elisabetta G."/>
            <person name="Giulia F.S."/>
            <person name="Sara T."/>
            <person name="Anna F."/>
            <person name="Clotilde B."/>
            <person name="Roberto B."/>
            <person name="Veronica D.S."/>
            <person name="Fabio R."/>
            <person name="Monica P."/>
            <person name="Olivier J."/>
            <person name="Enrico T."/>
            <person name="Nicola S."/>
        </authorList>
    </citation>
    <scope>NUCLEOTIDE SEQUENCE [LARGE SCALE GENOMIC DNA]</scope>
    <source>
        <strain evidence="1 2">DSM 45731</strain>
    </source>
</reference>
<keyword evidence="2" id="KW-1185">Reference proteome</keyword>